<sequence length="282" mass="30687">MINLPGIGDAFLVKKRVLVRADLEWSGKDSQRERVTKEIVEYLKKNGAEEVKLIGHKGKFEPDLRADPREEADDGSLAEELAEGWDVYVNEAFATSHRKHCSIDALPRFMKSQGKEVGVGLRFEEEITHLSFPSLNLREGMQGRVIVIGGAKGDKEKYADDFEKKGWTVLRGGLLPGAKLRPDGLDISDEEISNFKFLISKAEVVVLAGPMGKYDEAPEGTREVFTAVANSKAYKIAGGGDTEAALGKFGLLGKFDWISVGGGAMLEFLATGTLVGIEAVIS</sequence>
<evidence type="ECO:0000256" key="3">
    <source>
        <dbReference type="ARBA" id="ARBA00022679"/>
    </source>
</evidence>
<dbReference type="GO" id="GO:0004618">
    <property type="term" value="F:phosphoglycerate kinase activity"/>
    <property type="evidence" value="ECO:0007669"/>
    <property type="project" value="UniProtKB-EC"/>
</dbReference>
<evidence type="ECO:0000256" key="2">
    <source>
        <dbReference type="ARBA" id="ARBA00013061"/>
    </source>
</evidence>
<dbReference type="EC" id="2.7.2.3" evidence="2"/>
<accession>A0A0G1M3P1</accession>
<dbReference type="SUPFAM" id="SSF53748">
    <property type="entry name" value="Phosphoglycerate kinase"/>
    <property type="match status" value="1"/>
</dbReference>
<evidence type="ECO:0000313" key="7">
    <source>
        <dbReference type="EMBL" id="KKU02881.1"/>
    </source>
</evidence>
<dbReference type="PANTHER" id="PTHR11406">
    <property type="entry name" value="PHOSPHOGLYCERATE KINASE"/>
    <property type="match status" value="1"/>
</dbReference>
<keyword evidence="3" id="KW-0808">Transferase</keyword>
<organism evidence="7 8">
    <name type="scientific">Candidatus Amesbacteria bacterium GW2011_GWC2_45_19</name>
    <dbReference type="NCBI Taxonomy" id="1618366"/>
    <lineage>
        <taxon>Bacteria</taxon>
        <taxon>Candidatus Amesiibacteriota</taxon>
    </lineage>
</organism>
<gene>
    <name evidence="7" type="ORF">UX05_C0006G0054</name>
</gene>
<keyword evidence="6" id="KW-0067">ATP-binding</keyword>
<dbReference type="InterPro" id="IPR015824">
    <property type="entry name" value="Phosphoglycerate_kinase_N"/>
</dbReference>
<evidence type="ECO:0000256" key="1">
    <source>
        <dbReference type="ARBA" id="ARBA00000642"/>
    </source>
</evidence>
<evidence type="ECO:0000256" key="6">
    <source>
        <dbReference type="ARBA" id="ARBA00022840"/>
    </source>
</evidence>
<dbReference type="PANTHER" id="PTHR11406:SF23">
    <property type="entry name" value="PHOSPHOGLYCERATE KINASE 1, CHLOROPLASTIC-RELATED"/>
    <property type="match status" value="1"/>
</dbReference>
<dbReference type="AlphaFoldDB" id="A0A0G1M3P1"/>
<dbReference type="GO" id="GO:0005524">
    <property type="term" value="F:ATP binding"/>
    <property type="evidence" value="ECO:0007669"/>
    <property type="project" value="UniProtKB-KW"/>
</dbReference>
<dbReference type="InterPro" id="IPR001576">
    <property type="entry name" value="Phosphoglycerate_kinase"/>
</dbReference>
<dbReference type="Gene3D" id="3.40.50.1260">
    <property type="entry name" value="Phosphoglycerate kinase, N-terminal domain"/>
    <property type="match status" value="3"/>
</dbReference>
<comment type="catalytic activity">
    <reaction evidence="1">
        <text>(2R)-3-phosphoglycerate + ATP = (2R)-3-phospho-glyceroyl phosphate + ADP</text>
        <dbReference type="Rhea" id="RHEA:14801"/>
        <dbReference type="ChEBI" id="CHEBI:30616"/>
        <dbReference type="ChEBI" id="CHEBI:57604"/>
        <dbReference type="ChEBI" id="CHEBI:58272"/>
        <dbReference type="ChEBI" id="CHEBI:456216"/>
        <dbReference type="EC" id="2.7.2.3"/>
    </reaction>
</comment>
<dbReference type="GO" id="GO:0006096">
    <property type="term" value="P:glycolytic process"/>
    <property type="evidence" value="ECO:0007669"/>
    <property type="project" value="InterPro"/>
</dbReference>
<dbReference type="EMBL" id="LCKS01000006">
    <property type="protein sequence ID" value="KKU02881.1"/>
    <property type="molecule type" value="Genomic_DNA"/>
</dbReference>
<dbReference type="GO" id="GO:0006094">
    <property type="term" value="P:gluconeogenesis"/>
    <property type="evidence" value="ECO:0007669"/>
    <property type="project" value="TreeGrafter"/>
</dbReference>
<dbReference type="GO" id="GO:0043531">
    <property type="term" value="F:ADP binding"/>
    <property type="evidence" value="ECO:0007669"/>
    <property type="project" value="TreeGrafter"/>
</dbReference>
<evidence type="ECO:0000313" key="8">
    <source>
        <dbReference type="Proteomes" id="UP000034264"/>
    </source>
</evidence>
<reference evidence="7 8" key="1">
    <citation type="journal article" date="2015" name="Nature">
        <title>rRNA introns, odd ribosomes, and small enigmatic genomes across a large radiation of phyla.</title>
        <authorList>
            <person name="Brown C.T."/>
            <person name="Hug L.A."/>
            <person name="Thomas B.C."/>
            <person name="Sharon I."/>
            <person name="Castelle C.J."/>
            <person name="Singh A."/>
            <person name="Wilkins M.J."/>
            <person name="Williams K.H."/>
            <person name="Banfield J.F."/>
        </authorList>
    </citation>
    <scope>NUCLEOTIDE SEQUENCE [LARGE SCALE GENOMIC DNA]</scope>
</reference>
<comment type="caution">
    <text evidence="7">The sequence shown here is derived from an EMBL/GenBank/DDBJ whole genome shotgun (WGS) entry which is preliminary data.</text>
</comment>
<dbReference type="Pfam" id="PF00162">
    <property type="entry name" value="PGK"/>
    <property type="match status" value="2"/>
</dbReference>
<keyword evidence="5" id="KW-0418">Kinase</keyword>
<evidence type="ECO:0000256" key="4">
    <source>
        <dbReference type="ARBA" id="ARBA00022741"/>
    </source>
</evidence>
<proteinExistence type="predicted"/>
<dbReference type="Proteomes" id="UP000034264">
    <property type="component" value="Unassembled WGS sequence"/>
</dbReference>
<dbReference type="InterPro" id="IPR036043">
    <property type="entry name" value="Phosphoglycerate_kinase_sf"/>
</dbReference>
<protein>
    <recommendedName>
        <fullName evidence="2">phosphoglycerate kinase</fullName>
        <ecNumber evidence="2">2.7.2.3</ecNumber>
    </recommendedName>
</protein>
<name>A0A0G1M3P1_9BACT</name>
<keyword evidence="4" id="KW-0547">Nucleotide-binding</keyword>
<evidence type="ECO:0000256" key="5">
    <source>
        <dbReference type="ARBA" id="ARBA00022777"/>
    </source>
</evidence>
<dbReference type="GO" id="GO:0005829">
    <property type="term" value="C:cytosol"/>
    <property type="evidence" value="ECO:0007669"/>
    <property type="project" value="TreeGrafter"/>
</dbReference>